<organism evidence="2 3">
    <name type="scientific">Adonisia turfae CCMR0081</name>
    <dbReference type="NCBI Taxonomy" id="2292702"/>
    <lineage>
        <taxon>Bacteria</taxon>
        <taxon>Bacillati</taxon>
        <taxon>Cyanobacteriota</taxon>
        <taxon>Adonisia</taxon>
        <taxon>Adonisia turfae</taxon>
    </lineage>
</organism>
<feature type="region of interest" description="Disordered" evidence="1">
    <location>
        <begin position="839"/>
        <end position="860"/>
    </location>
</feature>
<dbReference type="Gene3D" id="2.160.20.10">
    <property type="entry name" value="Single-stranded right-handed beta-helix, Pectin lyase-like"/>
    <property type="match status" value="3"/>
</dbReference>
<dbReference type="EMBL" id="QXHD01000004">
    <property type="protein sequence ID" value="NEZ55070.1"/>
    <property type="molecule type" value="Genomic_DNA"/>
</dbReference>
<gene>
    <name evidence="2" type="ORF">DXZ20_05130</name>
</gene>
<reference evidence="2 3" key="1">
    <citation type="journal article" date="2020" name="Microb. Ecol.">
        <title>Ecogenomics of the Marine Benthic Filamentous Cyanobacterium Adonisia.</title>
        <authorList>
            <person name="Walter J.M."/>
            <person name="Coutinho F.H."/>
            <person name="Leomil L."/>
            <person name="Hargreaves P.I."/>
            <person name="Campeao M.E."/>
            <person name="Vieira V.V."/>
            <person name="Silva B.S."/>
            <person name="Fistarol G.O."/>
            <person name="Salomon P.S."/>
            <person name="Sawabe T."/>
            <person name="Mino S."/>
            <person name="Hosokawa M."/>
            <person name="Miyashita H."/>
            <person name="Maruyama F."/>
            <person name="van Verk M.C."/>
            <person name="Dutilh B.E."/>
            <person name="Thompson C.C."/>
            <person name="Thompson F.L."/>
        </authorList>
    </citation>
    <scope>NUCLEOTIDE SEQUENCE [LARGE SCALE GENOMIC DNA]</scope>
    <source>
        <strain evidence="2 3">CCMR0081</strain>
    </source>
</reference>
<dbReference type="RefSeq" id="WP_163696830.1">
    <property type="nucleotide sequence ID" value="NZ_QXHD01000004.1"/>
</dbReference>
<dbReference type="InterPro" id="IPR011050">
    <property type="entry name" value="Pectin_lyase_fold/virulence"/>
</dbReference>
<protein>
    <submittedName>
        <fullName evidence="2">S-layer family protein</fullName>
    </submittedName>
</protein>
<sequence>MGSIDAPNGLVLLTNQYEPASQTLPGDILINGTGIFGDGIDVRNFTGAGGAVYLDARNNIDVLNSFISTAAAIDVQDIVLVADGVVTFDGIDGTRETGIFNSLALGGTGSSGNVRITATALNVLNGAQLNSLVFGNGQGGDVILNILETVRFEGINLRNSFPSGAFSSISVNSQGTGGNVRIQARNIEVLNGAELSASTFGTGNAGNVIILIDETARFKGTDSRDGSASGAFSRIASSAEGRGGDVRIQARNIEVLNGAELSASTFGTGDAGNVILLIDETARFQGIDSRDGSSASGAFSSIEPNAKGTGGDVRIQARNLEVLDGAQLSTGIFGAGIAGSVILLIDETAQFEGVNSRSGSPSGTFSNIGINGEGIGGDVRIQARNLEVLDGAQLVASTFGIGDAGSVILLIDETAQFEGVNPIDTSISGAFTSIEPNGKGAGGGVRIRSQNLEVLNGAQLSAGTSGIGNAGNVVLLIDETARFKGIDSEDSSASGASSNIDPNGNGTAGDVRIQARNLEVLDGAQLSAGVFGAGDAGNVILLIDETARFEGINPINNSSPSGTFSNIEPNGEGTGGDVRIRARNLEVVNGAQLGASVFGTGNAGSILLLIDEIARFEGSSPVDTIVSGAFTSIEANGNGKGGNVQLEAAQLELNDGAVLSSGSLGEGASGNILLTIRNRLTAKNGTIATNAEQNAGGQIQINAGSILLFGDSDIQTFVDSGENNGGNITIRANALVALDDSDILAFAADGRGGDVDLSETAFFGQNFQFAPPGTDPRTLDNNDRVDINATGGIASGTISLADVSFIEDSLNELPDNLVNPETLVSNSCVVRTNDTDSSFTVTGSDSLEEQPGNSPSTYSLETVQPIPATPETAVAEPQGTYRLADGRLVIGRQCDIDQ</sequence>
<comment type="caution">
    <text evidence="2">The sequence shown here is derived from an EMBL/GenBank/DDBJ whole genome shotgun (WGS) entry which is preliminary data.</text>
</comment>
<name>A0A6M0RGN9_9CYAN</name>
<feature type="region of interest" description="Disordered" evidence="1">
    <location>
        <begin position="487"/>
        <end position="508"/>
    </location>
</feature>
<dbReference type="SUPFAM" id="SSF51126">
    <property type="entry name" value="Pectin lyase-like"/>
    <property type="match status" value="3"/>
</dbReference>
<dbReference type="Proteomes" id="UP000481033">
    <property type="component" value="Unassembled WGS sequence"/>
</dbReference>
<dbReference type="AlphaFoldDB" id="A0A6M0RGN9"/>
<proteinExistence type="predicted"/>
<evidence type="ECO:0000256" key="1">
    <source>
        <dbReference type="SAM" id="MobiDB-lite"/>
    </source>
</evidence>
<dbReference type="InterPro" id="IPR012334">
    <property type="entry name" value="Pectin_lyas_fold"/>
</dbReference>
<keyword evidence="3" id="KW-1185">Reference proteome</keyword>
<accession>A0A6M0RGN9</accession>
<evidence type="ECO:0000313" key="2">
    <source>
        <dbReference type="EMBL" id="NEZ55070.1"/>
    </source>
</evidence>
<evidence type="ECO:0000313" key="3">
    <source>
        <dbReference type="Proteomes" id="UP000481033"/>
    </source>
</evidence>